<keyword evidence="2" id="KW-1133">Transmembrane helix</keyword>
<feature type="transmembrane region" description="Helical" evidence="2">
    <location>
        <begin position="15"/>
        <end position="34"/>
    </location>
</feature>
<keyword evidence="2" id="KW-0472">Membrane</keyword>
<keyword evidence="2" id="KW-0812">Transmembrane</keyword>
<proteinExistence type="predicted"/>
<gene>
    <name evidence="3" type="ORF">EYF80_030801</name>
</gene>
<protein>
    <submittedName>
        <fullName evidence="3">Uncharacterized protein</fullName>
    </submittedName>
</protein>
<evidence type="ECO:0000313" key="4">
    <source>
        <dbReference type="Proteomes" id="UP000314294"/>
    </source>
</evidence>
<evidence type="ECO:0000313" key="3">
    <source>
        <dbReference type="EMBL" id="TNN58977.1"/>
    </source>
</evidence>
<organism evidence="3 4">
    <name type="scientific">Liparis tanakae</name>
    <name type="common">Tanaka's snailfish</name>
    <dbReference type="NCBI Taxonomy" id="230148"/>
    <lineage>
        <taxon>Eukaryota</taxon>
        <taxon>Metazoa</taxon>
        <taxon>Chordata</taxon>
        <taxon>Craniata</taxon>
        <taxon>Vertebrata</taxon>
        <taxon>Euteleostomi</taxon>
        <taxon>Actinopterygii</taxon>
        <taxon>Neopterygii</taxon>
        <taxon>Teleostei</taxon>
        <taxon>Neoteleostei</taxon>
        <taxon>Acanthomorphata</taxon>
        <taxon>Eupercaria</taxon>
        <taxon>Perciformes</taxon>
        <taxon>Cottioidei</taxon>
        <taxon>Cottales</taxon>
        <taxon>Liparidae</taxon>
        <taxon>Liparis</taxon>
    </lineage>
</organism>
<feature type="region of interest" description="Disordered" evidence="1">
    <location>
        <begin position="136"/>
        <end position="174"/>
    </location>
</feature>
<dbReference type="Proteomes" id="UP000314294">
    <property type="component" value="Unassembled WGS sequence"/>
</dbReference>
<evidence type="ECO:0000256" key="1">
    <source>
        <dbReference type="SAM" id="MobiDB-lite"/>
    </source>
</evidence>
<evidence type="ECO:0000256" key="2">
    <source>
        <dbReference type="SAM" id="Phobius"/>
    </source>
</evidence>
<dbReference type="AlphaFoldDB" id="A0A4Z2GZC2"/>
<dbReference type="EMBL" id="SRLO01000366">
    <property type="protein sequence ID" value="TNN58977.1"/>
    <property type="molecule type" value="Genomic_DNA"/>
</dbReference>
<accession>A0A4Z2GZC2</accession>
<comment type="caution">
    <text evidence="3">The sequence shown here is derived from an EMBL/GenBank/DDBJ whole genome shotgun (WGS) entry which is preliminary data.</text>
</comment>
<sequence length="174" mass="18841">MLRIDAHTKLRTLFLRSWLCSLLVSLATYGRLLLEDEGSRSRSRSLSLSPNQEKGMQVGMEVIDSAGDRFPPDSSSNSADPLGDCSSKQLGDAHQTDTVHLHYLLILCRGCDWIHVIVAPVIILIGEAQVRSVPSASSDQQTVDGDAVPAGGLCLPGHRTPSQDDWDGGVHTLR</sequence>
<feature type="region of interest" description="Disordered" evidence="1">
    <location>
        <begin position="65"/>
        <end position="84"/>
    </location>
</feature>
<reference evidence="3 4" key="1">
    <citation type="submission" date="2019-03" db="EMBL/GenBank/DDBJ databases">
        <title>First draft genome of Liparis tanakae, snailfish: a comprehensive survey of snailfish specific genes.</title>
        <authorList>
            <person name="Kim W."/>
            <person name="Song I."/>
            <person name="Jeong J.-H."/>
            <person name="Kim D."/>
            <person name="Kim S."/>
            <person name="Ryu S."/>
            <person name="Song J.Y."/>
            <person name="Lee S.K."/>
        </authorList>
    </citation>
    <scope>NUCLEOTIDE SEQUENCE [LARGE SCALE GENOMIC DNA]</scope>
    <source>
        <tissue evidence="3">Muscle</tissue>
    </source>
</reference>
<keyword evidence="4" id="KW-1185">Reference proteome</keyword>
<name>A0A4Z2GZC2_9TELE</name>